<reference evidence="2 3" key="1">
    <citation type="submission" date="2016-10" db="EMBL/GenBank/DDBJ databases">
        <title>Description of Gloeomargarita lithophora gen. nov., sp. nov., a thylakoid-bearing basal-branching cyanobacterium with intracellular carbonates, and proposal for Gloeomargaritales ord. nov.</title>
        <authorList>
            <person name="Moreira D."/>
            <person name="Tavera R."/>
            <person name="Benzerara K."/>
            <person name="Skouri-Panet F."/>
            <person name="Couradeau E."/>
            <person name="Gerard E."/>
            <person name="Loussert C."/>
            <person name="Novelo E."/>
            <person name="Zivanovic Y."/>
            <person name="Lopez-Garcia P."/>
        </authorList>
    </citation>
    <scope>NUCLEOTIDE SEQUENCE [LARGE SCALE GENOMIC DNA]</scope>
    <source>
        <strain evidence="2 3">D10</strain>
    </source>
</reference>
<organism evidence="2 3">
    <name type="scientific">Gloeomargarita lithophora Alchichica-D10</name>
    <dbReference type="NCBI Taxonomy" id="1188229"/>
    <lineage>
        <taxon>Bacteria</taxon>
        <taxon>Bacillati</taxon>
        <taxon>Cyanobacteriota</taxon>
        <taxon>Cyanophyceae</taxon>
        <taxon>Gloeomargaritales</taxon>
        <taxon>Gloeomargaritaceae</taxon>
        <taxon>Gloeomargarita</taxon>
    </lineage>
</organism>
<feature type="region of interest" description="Disordered" evidence="1">
    <location>
        <begin position="24"/>
        <end position="46"/>
    </location>
</feature>
<keyword evidence="3" id="KW-1185">Reference proteome</keyword>
<sequence length="183" mass="19864">MAELPSPNDFGLDITDLESWLTPAEPPLEMGGDLDAFFAEPSPAEPLPAETGVLNFDLDESPPPPLPTSEVALFDWPEVPPPSRTELPVPASRELTLPPLISPQGLWAEIGHLFQTPAFSESVVESASDPHPLIKAEIDALSQAMLANDGDTIQTLVHQIQQTHDDLQSIEIFLVATRNLLYS</sequence>
<accession>A0A1J0AAG3</accession>
<evidence type="ECO:0000256" key="1">
    <source>
        <dbReference type="SAM" id="MobiDB-lite"/>
    </source>
</evidence>
<dbReference type="AlphaFoldDB" id="A0A1J0AAG3"/>
<dbReference type="Proteomes" id="UP000180235">
    <property type="component" value="Chromosome"/>
</dbReference>
<protein>
    <submittedName>
        <fullName evidence="2">Uncharacterized protein</fullName>
    </submittedName>
</protein>
<name>A0A1J0AAG3_9CYAN</name>
<dbReference type="KEGG" id="glt:GlitD10_0604"/>
<evidence type="ECO:0000313" key="2">
    <source>
        <dbReference type="EMBL" id="APB32918.1"/>
    </source>
</evidence>
<feature type="compositionally biased region" description="Low complexity" evidence="1">
    <location>
        <begin position="36"/>
        <end position="46"/>
    </location>
</feature>
<dbReference type="EMBL" id="CP017675">
    <property type="protein sequence ID" value="APB32918.1"/>
    <property type="molecule type" value="Genomic_DNA"/>
</dbReference>
<dbReference type="RefSeq" id="WP_071453594.1">
    <property type="nucleotide sequence ID" value="NZ_CP017675.1"/>
</dbReference>
<gene>
    <name evidence="2" type="ORF">GlitD10_0604</name>
</gene>
<proteinExistence type="predicted"/>
<evidence type="ECO:0000313" key="3">
    <source>
        <dbReference type="Proteomes" id="UP000180235"/>
    </source>
</evidence>
<dbReference type="STRING" id="1188229.GlitD10_0604"/>